<dbReference type="InterPro" id="IPR029066">
    <property type="entry name" value="PLP-binding_barrel"/>
</dbReference>
<comment type="cofactor">
    <cofactor evidence="1 3">
        <name>pyridoxal 5'-phosphate</name>
        <dbReference type="ChEBI" id="CHEBI:597326"/>
    </cofactor>
</comment>
<dbReference type="Pfam" id="PF02784">
    <property type="entry name" value="Orn_Arg_deC_N"/>
    <property type="match status" value="1"/>
</dbReference>
<proteinExistence type="predicted"/>
<dbReference type="Gene3D" id="3.20.20.10">
    <property type="entry name" value="Alanine racemase"/>
    <property type="match status" value="1"/>
</dbReference>
<keyword evidence="2 3" id="KW-0663">Pyridoxal phosphate</keyword>
<evidence type="ECO:0000256" key="2">
    <source>
        <dbReference type="ARBA" id="ARBA00022898"/>
    </source>
</evidence>
<feature type="domain" description="Orn/DAP/Arg decarboxylase 2 N-terminal" evidence="4">
    <location>
        <begin position="67"/>
        <end position="250"/>
    </location>
</feature>
<dbReference type="EMBL" id="PVBR01000030">
    <property type="protein sequence ID" value="PRD40796.1"/>
    <property type="molecule type" value="Genomic_DNA"/>
</dbReference>
<dbReference type="PANTHER" id="PTHR43727">
    <property type="entry name" value="DIAMINOPIMELATE DECARBOXYLASE"/>
    <property type="match status" value="1"/>
</dbReference>
<dbReference type="PRINTS" id="PR01179">
    <property type="entry name" value="ODADCRBXLASE"/>
</dbReference>
<evidence type="ECO:0000313" key="6">
    <source>
        <dbReference type="Proteomes" id="UP000239434"/>
    </source>
</evidence>
<dbReference type="PANTHER" id="PTHR43727:SF2">
    <property type="entry name" value="GROUP IV DECARBOXYLASE"/>
    <property type="match status" value="1"/>
</dbReference>
<dbReference type="SUPFAM" id="SSF50621">
    <property type="entry name" value="Alanine racemase C-terminal domain-like"/>
    <property type="match status" value="1"/>
</dbReference>
<dbReference type="Proteomes" id="UP000239434">
    <property type="component" value="Unassembled WGS sequence"/>
</dbReference>
<dbReference type="GO" id="GO:0008836">
    <property type="term" value="F:diaminopimelate decarboxylase activity"/>
    <property type="evidence" value="ECO:0007669"/>
    <property type="project" value="TreeGrafter"/>
</dbReference>
<evidence type="ECO:0000259" key="4">
    <source>
        <dbReference type="Pfam" id="PF02784"/>
    </source>
</evidence>
<dbReference type="InterPro" id="IPR042152">
    <property type="entry name" value="Y4yA-like"/>
</dbReference>
<accession>A0A2S9IJU3</accession>
<evidence type="ECO:0000313" key="5">
    <source>
        <dbReference type="EMBL" id="PRD40796.1"/>
    </source>
</evidence>
<gene>
    <name evidence="5" type="ORF">C5748_24965</name>
</gene>
<dbReference type="InterPro" id="IPR000183">
    <property type="entry name" value="Orn/DAP/Arg_de-COase"/>
</dbReference>
<dbReference type="CDD" id="cd06842">
    <property type="entry name" value="PLPDE_III_Y4yA_like"/>
    <property type="match status" value="1"/>
</dbReference>
<dbReference type="GO" id="GO:0009089">
    <property type="term" value="P:lysine biosynthetic process via diaminopimelate"/>
    <property type="evidence" value="ECO:0007669"/>
    <property type="project" value="TreeGrafter"/>
</dbReference>
<feature type="active site" description="Proton donor" evidence="3">
    <location>
        <position position="388"/>
    </location>
</feature>
<organism evidence="5 6">
    <name type="scientific">Phyllobacterium phragmitis</name>
    <dbReference type="NCBI Taxonomy" id="2670329"/>
    <lineage>
        <taxon>Bacteria</taxon>
        <taxon>Pseudomonadati</taxon>
        <taxon>Pseudomonadota</taxon>
        <taxon>Alphaproteobacteria</taxon>
        <taxon>Hyphomicrobiales</taxon>
        <taxon>Phyllobacteriaceae</taxon>
        <taxon>Phyllobacterium</taxon>
    </lineage>
</organism>
<name>A0A2S9IJU3_9HYPH</name>
<keyword evidence="6" id="KW-1185">Reference proteome</keyword>
<comment type="caution">
    <text evidence="5">The sequence shown here is derived from an EMBL/GenBank/DDBJ whole genome shotgun (WGS) entry which is preliminary data.</text>
</comment>
<dbReference type="AlphaFoldDB" id="A0A2S9IJU3"/>
<feature type="modified residue" description="N6-(pyridoxal phosphate)lysine" evidence="3">
    <location>
        <position position="75"/>
    </location>
</feature>
<dbReference type="InterPro" id="IPR022644">
    <property type="entry name" value="De-COase2_N"/>
</dbReference>
<evidence type="ECO:0000256" key="1">
    <source>
        <dbReference type="ARBA" id="ARBA00001933"/>
    </source>
</evidence>
<dbReference type="InterPro" id="IPR009006">
    <property type="entry name" value="Ala_racemase/Decarboxylase_C"/>
</dbReference>
<reference evidence="5 6" key="1">
    <citation type="submission" date="2018-02" db="EMBL/GenBank/DDBJ databases">
        <title>The draft genome of Phyllobacterium sp. 1N-3.</title>
        <authorList>
            <person name="Liu L."/>
            <person name="Li L."/>
            <person name="Zhang X."/>
            <person name="Wang T."/>
            <person name="Liang L."/>
        </authorList>
    </citation>
    <scope>NUCLEOTIDE SEQUENCE [LARGE SCALE GENOMIC DNA]</scope>
    <source>
        <strain evidence="5 6">1N-3</strain>
    </source>
</reference>
<protein>
    <submittedName>
        <fullName evidence="5">Decarboxylase</fullName>
    </submittedName>
</protein>
<dbReference type="SUPFAM" id="SSF51419">
    <property type="entry name" value="PLP-binding barrel"/>
    <property type="match status" value="1"/>
</dbReference>
<sequence length="457" mass="50319">MTLHCHKLGAGLPPILRSLTADLLAQQSTQLFDWVARYGSPLNLIWPEVLQENLTALKGVLTEHRVEHALYYGAKINKSPGLIGVALRTGAGIDVSSLYELRDARQLGANGLKLVATGPAKTDIFLKELIACNALISVDSPEELEDLINCLSPETSPQPVLLRVRPTNQGNSRFGMPAEAVIQCLTRIAQENRLHFSGLHFHLNGYRWEDRAAALREAAALVAEARRMGFSPSMIDIGGGLPIQYVDQQHYQAYLASQTSDDYRTGKVPGSFYPYGSVLSAKDWLRRLLQAETGDGRAIADYFAREGLILGMEPGRALADQAAITAFRITRVKALDQNTHVIFVEGSSFSACETWFASEFLVDPILIPTARAPSLSPPIRAYLAGHSCLDDDVLSNRWLTFPITPQAGDLLVYANTAGYQMDLLENEFHRHPMPARLRVMRSSEGQITLSPDTIEEV</sequence>
<dbReference type="PROSITE" id="PS00879">
    <property type="entry name" value="ODR_DC_2_2"/>
    <property type="match status" value="1"/>
</dbReference>
<dbReference type="Gene3D" id="2.40.37.10">
    <property type="entry name" value="Lyase, Ornithine Decarboxylase, Chain A, domain 1"/>
    <property type="match status" value="1"/>
</dbReference>
<dbReference type="RefSeq" id="WP_105745413.1">
    <property type="nucleotide sequence ID" value="NZ_PVBR01000030.1"/>
</dbReference>
<evidence type="ECO:0000256" key="3">
    <source>
        <dbReference type="PIRSR" id="PIRSR600183-50"/>
    </source>
</evidence>
<dbReference type="InterPro" id="IPR022657">
    <property type="entry name" value="De-COase2_CS"/>
</dbReference>